<name>A0A975C1T2_9CAUL</name>
<sequence length="87" mass="9551">MARYFFHTLDGECVRDELGEELAGDDAAREEALVVFGELLQHCGHKFWHSGTFSVIATNEQREVVIALTAQASTDLPDDDRASALVG</sequence>
<dbReference type="Proteomes" id="UP000663918">
    <property type="component" value="Chromosome"/>
</dbReference>
<gene>
    <name evidence="2" type="ORF">IFJ75_05140</name>
</gene>
<dbReference type="EMBL" id="CP062222">
    <property type="protein sequence ID" value="QTC92281.1"/>
    <property type="molecule type" value="Genomic_DNA"/>
</dbReference>
<evidence type="ECO:0000259" key="1">
    <source>
        <dbReference type="Pfam" id="PF21834"/>
    </source>
</evidence>
<reference evidence="2" key="1">
    <citation type="submission" date="2020-09" db="EMBL/GenBank/DDBJ databases">
        <title>Brevundimonas sp. LVF2 isolated from a puddle in Goettingen, Germany.</title>
        <authorList>
            <person name="Friedrich I."/>
            <person name="Klassen A."/>
            <person name="Hannes N."/>
            <person name="Schneider D."/>
            <person name="Hertel R."/>
            <person name="Daniel R."/>
        </authorList>
    </citation>
    <scope>NUCLEOTIDE SEQUENCE</scope>
    <source>
        <strain evidence="2">LVF2</strain>
    </source>
</reference>
<accession>A0A975C1T2</accession>
<dbReference type="KEGG" id="bgoe:IFJ75_05140"/>
<dbReference type="RefSeq" id="WP_207931562.1">
    <property type="nucleotide sequence ID" value="NZ_CP062222.1"/>
</dbReference>
<feature type="domain" description="DUF6894" evidence="1">
    <location>
        <begin position="3"/>
        <end position="69"/>
    </location>
</feature>
<dbReference type="InterPro" id="IPR054189">
    <property type="entry name" value="DUF6894"/>
</dbReference>
<organism evidence="2 3">
    <name type="scientific">Brevundimonas goettingensis</name>
    <dbReference type="NCBI Taxonomy" id="2774190"/>
    <lineage>
        <taxon>Bacteria</taxon>
        <taxon>Pseudomonadati</taxon>
        <taxon>Pseudomonadota</taxon>
        <taxon>Alphaproteobacteria</taxon>
        <taxon>Caulobacterales</taxon>
        <taxon>Caulobacteraceae</taxon>
        <taxon>Brevundimonas</taxon>
    </lineage>
</organism>
<proteinExistence type="predicted"/>
<dbReference type="Pfam" id="PF21834">
    <property type="entry name" value="DUF6894"/>
    <property type="match status" value="1"/>
</dbReference>
<evidence type="ECO:0000313" key="3">
    <source>
        <dbReference type="Proteomes" id="UP000663918"/>
    </source>
</evidence>
<keyword evidence="3" id="KW-1185">Reference proteome</keyword>
<dbReference type="AlphaFoldDB" id="A0A975C1T2"/>
<protein>
    <recommendedName>
        <fullName evidence="1">DUF6894 domain-containing protein</fullName>
    </recommendedName>
</protein>
<evidence type="ECO:0000313" key="2">
    <source>
        <dbReference type="EMBL" id="QTC92281.1"/>
    </source>
</evidence>